<reference evidence="3 4" key="1">
    <citation type="submission" date="2020-08" db="EMBL/GenBank/DDBJ databases">
        <title>Genomic Encyclopedia of Type Strains, Phase III (KMG-III): the genomes of soil and plant-associated and newly described type strains.</title>
        <authorList>
            <person name="Whitman W."/>
        </authorList>
    </citation>
    <scope>NUCLEOTIDE SEQUENCE [LARGE SCALE GENOMIC DNA]</scope>
    <source>
        <strain evidence="3 4">CECT 8840</strain>
    </source>
</reference>
<dbReference type="InterPro" id="IPR047789">
    <property type="entry name" value="CU044_5270-like"/>
</dbReference>
<feature type="region of interest" description="Disordered" evidence="1">
    <location>
        <begin position="85"/>
        <end position="107"/>
    </location>
</feature>
<gene>
    <name evidence="3" type="ORF">FHS44_007865</name>
</gene>
<feature type="transmembrane region" description="Helical" evidence="2">
    <location>
        <begin position="41"/>
        <end position="62"/>
    </location>
</feature>
<comment type="caution">
    <text evidence="3">The sequence shown here is derived from an EMBL/GenBank/DDBJ whole genome shotgun (WGS) entry which is preliminary data.</text>
</comment>
<keyword evidence="2" id="KW-0812">Transmembrane</keyword>
<keyword evidence="2" id="KW-0472">Membrane</keyword>
<dbReference type="EMBL" id="JACHJP010000016">
    <property type="protein sequence ID" value="MBB4920713.1"/>
    <property type="molecule type" value="Genomic_DNA"/>
</dbReference>
<protein>
    <submittedName>
        <fullName evidence="3">Uncharacterized protein</fullName>
    </submittedName>
</protein>
<keyword evidence="2" id="KW-1133">Transmembrane helix</keyword>
<keyword evidence="4" id="KW-1185">Reference proteome</keyword>
<sequence length="276" mass="30036">MDDLDSIATLLAKPEPSREVLLRSRGRLEARMAGRGRRRTGWLVPVVALATAAAAVVAVITVSPADLSGRDVLLMAAVSAERTPQGSGTYWHVSSSHETPGLPPMESWISRDGRRWTRGMPMDPPKAVIPDPRPLMLKGTEVSFEDLAGLPTDPEALKTWIAKRRGNPNDMSRSELRGEPLFPLISLITELPTPPEVRSAAFRALATTPGVRNTGTVEGGQELVIPDPDGWETRLVVDPETAQVKRTNFPLGGDGSLTWSKDSISLTTEWTNRLPR</sequence>
<dbReference type="AlphaFoldDB" id="A0A7W7VSF7"/>
<dbReference type="RefSeq" id="WP_184725277.1">
    <property type="nucleotide sequence ID" value="NZ_JACHJP010000016.1"/>
</dbReference>
<dbReference type="NCBIfam" id="NF038083">
    <property type="entry name" value="CU044_5270_fam"/>
    <property type="match status" value="1"/>
</dbReference>
<accession>A0A7W7VSF7</accession>
<evidence type="ECO:0000256" key="1">
    <source>
        <dbReference type="SAM" id="MobiDB-lite"/>
    </source>
</evidence>
<organism evidence="3 4">
    <name type="scientific">Streptosporangium saharense</name>
    <dbReference type="NCBI Taxonomy" id="1706840"/>
    <lineage>
        <taxon>Bacteria</taxon>
        <taxon>Bacillati</taxon>
        <taxon>Actinomycetota</taxon>
        <taxon>Actinomycetes</taxon>
        <taxon>Streptosporangiales</taxon>
        <taxon>Streptosporangiaceae</taxon>
        <taxon>Streptosporangium</taxon>
    </lineage>
</organism>
<evidence type="ECO:0000313" key="3">
    <source>
        <dbReference type="EMBL" id="MBB4920713.1"/>
    </source>
</evidence>
<proteinExistence type="predicted"/>
<dbReference type="Proteomes" id="UP000552644">
    <property type="component" value="Unassembled WGS sequence"/>
</dbReference>
<evidence type="ECO:0000313" key="4">
    <source>
        <dbReference type="Proteomes" id="UP000552644"/>
    </source>
</evidence>
<name>A0A7W7VSF7_9ACTN</name>
<evidence type="ECO:0000256" key="2">
    <source>
        <dbReference type="SAM" id="Phobius"/>
    </source>
</evidence>
<feature type="compositionally biased region" description="Polar residues" evidence="1">
    <location>
        <begin position="85"/>
        <end position="98"/>
    </location>
</feature>